<accession>A0ABP8QUT7</accession>
<dbReference type="RefSeq" id="WP_345471968.1">
    <property type="nucleotide sequence ID" value="NZ_BAABHF010000046.1"/>
</dbReference>
<reference evidence="3" key="1">
    <citation type="journal article" date="2019" name="Int. J. Syst. Evol. Microbiol.">
        <title>The Global Catalogue of Microorganisms (GCM) 10K type strain sequencing project: providing services to taxonomists for standard genome sequencing and annotation.</title>
        <authorList>
            <consortium name="The Broad Institute Genomics Platform"/>
            <consortium name="The Broad Institute Genome Sequencing Center for Infectious Disease"/>
            <person name="Wu L."/>
            <person name="Ma J."/>
        </authorList>
    </citation>
    <scope>NUCLEOTIDE SEQUENCE [LARGE SCALE GENOMIC DNA]</scope>
    <source>
        <strain evidence="3">JCM 17933</strain>
    </source>
</reference>
<dbReference type="PANTHER" id="PTHR43194">
    <property type="entry name" value="HYDROLASE ALPHA/BETA FOLD FAMILY"/>
    <property type="match status" value="1"/>
</dbReference>
<name>A0ABP8QUT7_9ACTN</name>
<dbReference type="InterPro" id="IPR050228">
    <property type="entry name" value="Carboxylesterase_BioH"/>
</dbReference>
<keyword evidence="3" id="KW-1185">Reference proteome</keyword>
<dbReference type="EMBL" id="BAABHF010000046">
    <property type="protein sequence ID" value="GAA4510879.1"/>
    <property type="molecule type" value="Genomic_DNA"/>
</dbReference>
<protein>
    <submittedName>
        <fullName evidence="2">Alpha/beta hydrolase</fullName>
    </submittedName>
</protein>
<evidence type="ECO:0000259" key="1">
    <source>
        <dbReference type="Pfam" id="PF00561"/>
    </source>
</evidence>
<proteinExistence type="predicted"/>
<keyword evidence="2" id="KW-0378">Hydrolase</keyword>
<dbReference type="GO" id="GO:0016787">
    <property type="term" value="F:hydrolase activity"/>
    <property type="evidence" value="ECO:0007669"/>
    <property type="project" value="UniProtKB-KW"/>
</dbReference>
<dbReference type="PRINTS" id="PR00111">
    <property type="entry name" value="ABHYDROLASE"/>
</dbReference>
<dbReference type="Proteomes" id="UP001500503">
    <property type="component" value="Unassembled WGS sequence"/>
</dbReference>
<sequence>MPFFGASDGTRLFYAEAGRADGRTFVFAHAWAFNSGMWHYQIPELLAAGMRCVVFDRRGHGRSDVPGRGYGLDRLADDLADLLDHLGLREVVLVGHSLGAAEAVRYLSRHGDGRVAGVVLSAPTTPFLLRTDDNPDGPVEAADFAALQEVMRRDIGVFVEGTSHADYFGPAYEVSAGLGDWTRRQFFDTPLQVLLSTNEVVITADQREELQKVRMPALVIQGDADRSAPIDLTGRRTHALLPDARLVVFQGAGHGLYMSDPGRYNAELLRFADTLPAEGDARGEQVQPVS</sequence>
<evidence type="ECO:0000313" key="3">
    <source>
        <dbReference type="Proteomes" id="UP001500503"/>
    </source>
</evidence>
<dbReference type="PANTHER" id="PTHR43194:SF2">
    <property type="entry name" value="PEROXISOMAL MEMBRANE PROTEIN LPX1"/>
    <property type="match status" value="1"/>
</dbReference>
<organism evidence="2 3">
    <name type="scientific">Actinoallomurus oryzae</name>
    <dbReference type="NCBI Taxonomy" id="502180"/>
    <lineage>
        <taxon>Bacteria</taxon>
        <taxon>Bacillati</taxon>
        <taxon>Actinomycetota</taxon>
        <taxon>Actinomycetes</taxon>
        <taxon>Streptosporangiales</taxon>
        <taxon>Thermomonosporaceae</taxon>
        <taxon>Actinoallomurus</taxon>
    </lineage>
</organism>
<dbReference type="Gene3D" id="3.40.50.1820">
    <property type="entry name" value="alpha/beta hydrolase"/>
    <property type="match status" value="1"/>
</dbReference>
<dbReference type="InterPro" id="IPR029058">
    <property type="entry name" value="AB_hydrolase_fold"/>
</dbReference>
<evidence type="ECO:0000313" key="2">
    <source>
        <dbReference type="EMBL" id="GAA4510879.1"/>
    </source>
</evidence>
<dbReference type="SUPFAM" id="SSF53474">
    <property type="entry name" value="alpha/beta-Hydrolases"/>
    <property type="match status" value="1"/>
</dbReference>
<comment type="caution">
    <text evidence="2">The sequence shown here is derived from an EMBL/GenBank/DDBJ whole genome shotgun (WGS) entry which is preliminary data.</text>
</comment>
<dbReference type="Pfam" id="PF00561">
    <property type="entry name" value="Abhydrolase_1"/>
    <property type="match status" value="1"/>
</dbReference>
<dbReference type="InterPro" id="IPR000073">
    <property type="entry name" value="AB_hydrolase_1"/>
</dbReference>
<feature type="domain" description="AB hydrolase-1" evidence="1">
    <location>
        <begin position="24"/>
        <end position="261"/>
    </location>
</feature>
<gene>
    <name evidence="2" type="ORF">GCM10023191_074170</name>
</gene>